<dbReference type="GO" id="GO:0030001">
    <property type="term" value="P:metal ion transport"/>
    <property type="evidence" value="ECO:0007669"/>
    <property type="project" value="InterPro"/>
</dbReference>
<dbReference type="Gene3D" id="3.40.50.1980">
    <property type="entry name" value="Nitrogenase molybdenum iron protein domain"/>
    <property type="match status" value="2"/>
</dbReference>
<evidence type="ECO:0000313" key="8">
    <source>
        <dbReference type="EMBL" id="MDR7301645.1"/>
    </source>
</evidence>
<evidence type="ECO:0000256" key="7">
    <source>
        <dbReference type="SAM" id="SignalP"/>
    </source>
</evidence>
<sequence length="343" mass="36659">MNTVRNRRVRRSRGAAVLAGLTAVALVMTACGTGEAPEMSRGAEEELTVVTSTSMWGSVARAVGGNSVEVESIIDNAEADPHSYEGTPRDAAAISDAELVVFNGGGFDSFVQQILSATGDGSKPVVEAFRIADENEQHHGGAATENEHHSGHEHGSIGHVPGHGHHSSANEHVWYDLGTVGEVADRIADELARIRPEKAHTFHAAAAEFNAEVHRLDERLAHIAANHRGEKVITTAPVADLLVERAELDDITPPSFVQAAESGSDPSAVSVAEIQDLVDSRRAAVLIHNPQTASPLTERLRHRAQRNGIPVVPMTGTLPVHSTYTEWMRSQISDLQNALVKNS</sequence>
<gene>
    <name evidence="8" type="ORF">JOF55_001826</name>
</gene>
<comment type="subcellular location">
    <subcellularLocation>
        <location evidence="1">Cell envelope</location>
    </subcellularLocation>
</comment>
<keyword evidence="2 5" id="KW-0813">Transport</keyword>
<evidence type="ECO:0000313" key="9">
    <source>
        <dbReference type="Proteomes" id="UP001180845"/>
    </source>
</evidence>
<evidence type="ECO:0000256" key="6">
    <source>
        <dbReference type="SAM" id="MobiDB-lite"/>
    </source>
</evidence>
<dbReference type="PRINTS" id="PR00690">
    <property type="entry name" value="ADHESNFAMILY"/>
</dbReference>
<reference evidence="8" key="1">
    <citation type="submission" date="2023-07" db="EMBL/GenBank/DDBJ databases">
        <title>Sequencing the genomes of 1000 actinobacteria strains.</title>
        <authorList>
            <person name="Klenk H.-P."/>
        </authorList>
    </citation>
    <scope>NUCLEOTIDE SEQUENCE</scope>
    <source>
        <strain evidence="8">DSM 45977</strain>
    </source>
</reference>
<dbReference type="GO" id="GO:0030313">
    <property type="term" value="C:cell envelope"/>
    <property type="evidence" value="ECO:0007669"/>
    <property type="project" value="UniProtKB-SubCell"/>
</dbReference>
<protein>
    <submittedName>
        <fullName evidence="8">Zinc/manganese transport system substrate-binding protein</fullName>
    </submittedName>
</protein>
<dbReference type="AlphaFoldDB" id="A0AAE4CKY6"/>
<name>A0AAE4CKY6_9ACTN</name>
<evidence type="ECO:0000256" key="3">
    <source>
        <dbReference type="ARBA" id="ARBA00022723"/>
    </source>
</evidence>
<feature type="chain" id="PRO_5042273229" evidence="7">
    <location>
        <begin position="37"/>
        <end position="343"/>
    </location>
</feature>
<feature type="compositionally biased region" description="Basic and acidic residues" evidence="6">
    <location>
        <begin position="138"/>
        <end position="156"/>
    </location>
</feature>
<keyword evidence="4 7" id="KW-0732">Signal</keyword>
<dbReference type="EMBL" id="JAVDXW010000001">
    <property type="protein sequence ID" value="MDR7301645.1"/>
    <property type="molecule type" value="Genomic_DNA"/>
</dbReference>
<comment type="caution">
    <text evidence="8">The sequence shown here is derived from an EMBL/GenBank/DDBJ whole genome shotgun (WGS) entry which is preliminary data.</text>
</comment>
<feature type="region of interest" description="Disordered" evidence="6">
    <location>
        <begin position="138"/>
        <end position="169"/>
    </location>
</feature>
<evidence type="ECO:0000256" key="2">
    <source>
        <dbReference type="ARBA" id="ARBA00022448"/>
    </source>
</evidence>
<dbReference type="SUPFAM" id="SSF53807">
    <property type="entry name" value="Helical backbone' metal receptor"/>
    <property type="match status" value="1"/>
</dbReference>
<accession>A0AAE4CKY6</accession>
<dbReference type="Pfam" id="PF01297">
    <property type="entry name" value="ZnuA"/>
    <property type="match status" value="1"/>
</dbReference>
<comment type="similarity">
    <text evidence="5">Belongs to the bacterial solute-binding protein 9 family.</text>
</comment>
<dbReference type="PROSITE" id="PS51257">
    <property type="entry name" value="PROKAR_LIPOPROTEIN"/>
    <property type="match status" value="1"/>
</dbReference>
<evidence type="ECO:0000256" key="5">
    <source>
        <dbReference type="RuleBase" id="RU003512"/>
    </source>
</evidence>
<dbReference type="RefSeq" id="WP_310272462.1">
    <property type="nucleotide sequence ID" value="NZ_JAVDXW010000001.1"/>
</dbReference>
<dbReference type="GO" id="GO:0007155">
    <property type="term" value="P:cell adhesion"/>
    <property type="evidence" value="ECO:0007669"/>
    <property type="project" value="InterPro"/>
</dbReference>
<evidence type="ECO:0000256" key="4">
    <source>
        <dbReference type="ARBA" id="ARBA00022729"/>
    </source>
</evidence>
<keyword evidence="3" id="KW-0479">Metal-binding</keyword>
<dbReference type="InterPro" id="IPR050492">
    <property type="entry name" value="Bact_metal-bind_prot9"/>
</dbReference>
<dbReference type="PANTHER" id="PTHR42953:SF1">
    <property type="entry name" value="METAL-BINDING PROTEIN HI_0362-RELATED"/>
    <property type="match status" value="1"/>
</dbReference>
<dbReference type="InterPro" id="IPR006127">
    <property type="entry name" value="ZnuA-like"/>
</dbReference>
<dbReference type="PANTHER" id="PTHR42953">
    <property type="entry name" value="HIGH-AFFINITY ZINC UPTAKE SYSTEM PROTEIN ZNUA-RELATED"/>
    <property type="match status" value="1"/>
</dbReference>
<dbReference type="GO" id="GO:0046872">
    <property type="term" value="F:metal ion binding"/>
    <property type="evidence" value="ECO:0007669"/>
    <property type="project" value="UniProtKB-KW"/>
</dbReference>
<proteinExistence type="inferred from homology"/>
<dbReference type="Proteomes" id="UP001180845">
    <property type="component" value="Unassembled WGS sequence"/>
</dbReference>
<dbReference type="InterPro" id="IPR006128">
    <property type="entry name" value="Lipoprotein_PsaA-like"/>
</dbReference>
<keyword evidence="9" id="KW-1185">Reference proteome</keyword>
<organism evidence="8 9">
    <name type="scientific">Haloactinomyces albus</name>
    <dbReference type="NCBI Taxonomy" id="1352928"/>
    <lineage>
        <taxon>Bacteria</taxon>
        <taxon>Bacillati</taxon>
        <taxon>Actinomycetota</taxon>
        <taxon>Actinomycetes</taxon>
        <taxon>Actinopolysporales</taxon>
        <taxon>Actinopolysporaceae</taxon>
        <taxon>Haloactinomyces</taxon>
    </lineage>
</organism>
<feature type="signal peptide" evidence="7">
    <location>
        <begin position="1"/>
        <end position="36"/>
    </location>
</feature>
<evidence type="ECO:0000256" key="1">
    <source>
        <dbReference type="ARBA" id="ARBA00004196"/>
    </source>
</evidence>